<keyword evidence="2" id="KW-1185">Reference proteome</keyword>
<evidence type="ECO:0000313" key="1">
    <source>
        <dbReference type="EMBL" id="PBK67485.1"/>
    </source>
</evidence>
<gene>
    <name evidence="1" type="ORF">ARMSODRAFT_310977</name>
</gene>
<name>A0A2H3B9G5_9AGAR</name>
<accession>A0A2H3B9G5</accession>
<dbReference type="EMBL" id="KZ293436">
    <property type="protein sequence ID" value="PBK67485.1"/>
    <property type="molecule type" value="Genomic_DNA"/>
</dbReference>
<proteinExistence type="predicted"/>
<protein>
    <submittedName>
        <fullName evidence="1">Uncharacterized protein</fullName>
    </submittedName>
</protein>
<organism evidence="1 2">
    <name type="scientific">Armillaria solidipes</name>
    <dbReference type="NCBI Taxonomy" id="1076256"/>
    <lineage>
        <taxon>Eukaryota</taxon>
        <taxon>Fungi</taxon>
        <taxon>Dikarya</taxon>
        <taxon>Basidiomycota</taxon>
        <taxon>Agaricomycotina</taxon>
        <taxon>Agaricomycetes</taxon>
        <taxon>Agaricomycetidae</taxon>
        <taxon>Agaricales</taxon>
        <taxon>Marasmiineae</taxon>
        <taxon>Physalacriaceae</taxon>
        <taxon>Armillaria</taxon>
    </lineage>
</organism>
<sequence length="304" mass="34183">MAKTPAFTPKAPIEKLPLAVRKDVRDNFESKKADFEAQITKLLGTDFKINYSVGAIWAYNQDDRSSAGYTLSSYTEGFISALKYFLDKYESDGKDYFNAAVTQSELSIGVNTLGDKAPYITSEIKEGVYWILFKPDSLGTNTSSLGDSLLAAVNIAPGFVFSLEAKHSIDETWEEEYEDLTKEIAELIGIPDVKLDPNFEENFKALNVQTDSRWYTSFGAATLAYFKDGLKYQLGRAGFKGDDMLQEGLQEVLTEKAFVLRVVPKTKKTYNEIVLENGTLYLQTTVEYWYCNTSYIAEDVLELL</sequence>
<reference evidence="2" key="1">
    <citation type="journal article" date="2017" name="Nat. Ecol. Evol.">
        <title>Genome expansion and lineage-specific genetic innovations in the forest pathogenic fungi Armillaria.</title>
        <authorList>
            <person name="Sipos G."/>
            <person name="Prasanna A.N."/>
            <person name="Walter M.C."/>
            <person name="O'Connor E."/>
            <person name="Balint B."/>
            <person name="Krizsan K."/>
            <person name="Kiss B."/>
            <person name="Hess J."/>
            <person name="Varga T."/>
            <person name="Slot J."/>
            <person name="Riley R."/>
            <person name="Boka B."/>
            <person name="Rigling D."/>
            <person name="Barry K."/>
            <person name="Lee J."/>
            <person name="Mihaltcheva S."/>
            <person name="LaButti K."/>
            <person name="Lipzen A."/>
            <person name="Waldron R."/>
            <person name="Moloney N.M."/>
            <person name="Sperisen C."/>
            <person name="Kredics L."/>
            <person name="Vagvoelgyi C."/>
            <person name="Patrignani A."/>
            <person name="Fitzpatrick D."/>
            <person name="Nagy I."/>
            <person name="Doyle S."/>
            <person name="Anderson J.B."/>
            <person name="Grigoriev I.V."/>
            <person name="Gueldener U."/>
            <person name="Muensterkoetter M."/>
            <person name="Nagy L.G."/>
        </authorList>
    </citation>
    <scope>NUCLEOTIDE SEQUENCE [LARGE SCALE GENOMIC DNA]</scope>
    <source>
        <strain evidence="2">28-4</strain>
    </source>
</reference>
<evidence type="ECO:0000313" key="2">
    <source>
        <dbReference type="Proteomes" id="UP000218334"/>
    </source>
</evidence>
<dbReference type="AlphaFoldDB" id="A0A2H3B9G5"/>
<dbReference type="Proteomes" id="UP000218334">
    <property type="component" value="Unassembled WGS sequence"/>
</dbReference>
<dbReference type="STRING" id="1076256.A0A2H3B9G5"/>